<feature type="transmembrane region" description="Helical" evidence="1">
    <location>
        <begin position="26"/>
        <end position="45"/>
    </location>
</feature>
<keyword evidence="1" id="KW-0812">Transmembrane</keyword>
<dbReference type="RefSeq" id="WP_053839201.1">
    <property type="nucleotide sequence ID" value="NZ_CP076251.1"/>
</dbReference>
<organism evidence="2 3">
    <name type="scientific">Xanthomonas graminis pv. phlei</name>
    <dbReference type="NCBI Taxonomy" id="487906"/>
    <lineage>
        <taxon>Bacteria</taxon>
        <taxon>Pseudomonadati</taxon>
        <taxon>Pseudomonadota</taxon>
        <taxon>Gammaproteobacteria</taxon>
        <taxon>Lysobacterales</taxon>
        <taxon>Lysobacteraceae</taxon>
        <taxon>Xanthomonas</taxon>
        <taxon>Xanthomonas translucens group</taxon>
        <taxon>Xanthomonas graminis</taxon>
    </lineage>
</organism>
<dbReference type="EMBL" id="CXOJ01000086">
    <property type="protein sequence ID" value="CTP91861.1"/>
    <property type="molecule type" value="Genomic_DNA"/>
</dbReference>
<sequence>MLHSINKEFLDGLALVVPLGGGKPNWTMLAAILVYVAIACSVQIGFALPELLYGALIVPYVLLAMSHSNGRVARGKFCGYAE</sequence>
<name>A0A0K3A1A1_9XANT</name>
<gene>
    <name evidence="2" type="ORF">XTPLMG730_3296</name>
</gene>
<dbReference type="AlphaFoldDB" id="A0A0K3A1A1"/>
<protein>
    <submittedName>
        <fullName evidence="2">Putative membrane protein</fullName>
    </submittedName>
</protein>
<feature type="transmembrane region" description="Helical" evidence="1">
    <location>
        <begin position="51"/>
        <end position="67"/>
    </location>
</feature>
<keyword evidence="1" id="KW-1133">Transmembrane helix</keyword>
<accession>A0A0K3A1A1</accession>
<keyword evidence="1" id="KW-0472">Membrane</keyword>
<evidence type="ECO:0000313" key="3">
    <source>
        <dbReference type="Proteomes" id="UP000045978"/>
    </source>
</evidence>
<reference evidence="2 3" key="1">
    <citation type="submission" date="2015-07" db="EMBL/GenBank/DDBJ databases">
        <authorList>
            <person name="Noorani M."/>
        </authorList>
    </citation>
    <scope>NUCLEOTIDE SEQUENCE [LARGE SCALE GENOMIC DNA]</scope>
    <source>
        <strain evidence="2">LMG730</strain>
    </source>
</reference>
<evidence type="ECO:0000256" key="1">
    <source>
        <dbReference type="SAM" id="Phobius"/>
    </source>
</evidence>
<evidence type="ECO:0000313" key="2">
    <source>
        <dbReference type="EMBL" id="CTP91861.1"/>
    </source>
</evidence>
<dbReference type="Proteomes" id="UP000045978">
    <property type="component" value="Unassembled WGS sequence"/>
</dbReference>
<proteinExistence type="predicted"/>